<sequence length="71" mass="8074">MLRTIIRAQIKIPMTKLAQNTGNANRLALIDAYLNMSKIRLSSRMLGHAKYHDLADQSMLRINRQIHGKAS</sequence>
<dbReference type="Proteomes" id="UP000181790">
    <property type="component" value="Unassembled WGS sequence"/>
</dbReference>
<proteinExistence type="predicted"/>
<keyword evidence="2" id="KW-1185">Reference proteome</keyword>
<evidence type="ECO:0000313" key="2">
    <source>
        <dbReference type="Proteomes" id="UP000181790"/>
    </source>
</evidence>
<protein>
    <submittedName>
        <fullName evidence="1">Uncharacterized protein</fullName>
    </submittedName>
</protein>
<gene>
    <name evidence="1" type="ORF">BLX24_03805</name>
</gene>
<accession>A0A1S2VS81</accession>
<organism evidence="1 2">
    <name type="scientific">Arsenicibacter rosenii</name>
    <dbReference type="NCBI Taxonomy" id="1750698"/>
    <lineage>
        <taxon>Bacteria</taxon>
        <taxon>Pseudomonadati</taxon>
        <taxon>Bacteroidota</taxon>
        <taxon>Cytophagia</taxon>
        <taxon>Cytophagales</taxon>
        <taxon>Spirosomataceae</taxon>
        <taxon>Arsenicibacter</taxon>
    </lineage>
</organism>
<reference evidence="1 2" key="1">
    <citation type="submission" date="2016-10" db="EMBL/GenBank/DDBJ databases">
        <title>Arsenicibacter rosenii gen. nov., sp. nov., an efficient arsenic-methylating bacterium isolated from an arsenic-contaminated paddy soil.</title>
        <authorList>
            <person name="Huang K."/>
        </authorList>
    </citation>
    <scope>NUCLEOTIDE SEQUENCE [LARGE SCALE GENOMIC DNA]</scope>
    <source>
        <strain evidence="1 2">SM-1</strain>
    </source>
</reference>
<dbReference type="EMBL" id="MORL01000001">
    <property type="protein sequence ID" value="OIN61195.1"/>
    <property type="molecule type" value="Genomic_DNA"/>
</dbReference>
<name>A0A1S2VS81_9BACT</name>
<dbReference type="AlphaFoldDB" id="A0A1S2VS81"/>
<comment type="caution">
    <text evidence="1">The sequence shown here is derived from an EMBL/GenBank/DDBJ whole genome shotgun (WGS) entry which is preliminary data.</text>
</comment>
<evidence type="ECO:0000313" key="1">
    <source>
        <dbReference type="EMBL" id="OIN61195.1"/>
    </source>
</evidence>